<evidence type="ECO:0000256" key="1">
    <source>
        <dbReference type="SAM" id="SignalP"/>
    </source>
</evidence>
<reference evidence="3 4" key="1">
    <citation type="submission" date="2018-11" db="EMBL/GenBank/DDBJ databases">
        <title>Novel Erysipelotrichaceae bacterium isolated from small intestine of a swine.</title>
        <authorList>
            <person name="Kim J.S."/>
            <person name="Choe H."/>
            <person name="Lee Y.R."/>
            <person name="Kim K.M."/>
            <person name="Park D.S."/>
        </authorList>
    </citation>
    <scope>NUCLEOTIDE SEQUENCE [LARGE SCALE GENOMIC DNA]</scope>
    <source>
        <strain evidence="3 4">SG0102</strain>
    </source>
</reference>
<evidence type="ECO:0000313" key="4">
    <source>
        <dbReference type="Proteomes" id="UP000268059"/>
    </source>
</evidence>
<dbReference type="KEGG" id="ebm:SG0102_26520"/>
<dbReference type="RefSeq" id="WP_125120420.1">
    <property type="nucleotide sequence ID" value="NZ_AP019309.1"/>
</dbReference>
<dbReference type="Gene3D" id="3.30.565.40">
    <property type="entry name" value="Fervidobacterium nodosum Rt17-B1 like"/>
    <property type="match status" value="1"/>
</dbReference>
<feature type="domain" description="DUF3298" evidence="2">
    <location>
        <begin position="131"/>
        <end position="192"/>
    </location>
</feature>
<dbReference type="Proteomes" id="UP000268059">
    <property type="component" value="Chromosome"/>
</dbReference>
<keyword evidence="1" id="KW-0732">Signal</keyword>
<name>A0A3G9JT74_9FIRM</name>
<dbReference type="InParanoid" id="A0A3G9JT74"/>
<feature type="chain" id="PRO_5018094844" description="DUF3298 domain-containing protein" evidence="1">
    <location>
        <begin position="23"/>
        <end position="194"/>
    </location>
</feature>
<evidence type="ECO:0000313" key="3">
    <source>
        <dbReference type="EMBL" id="BBH27718.1"/>
    </source>
</evidence>
<dbReference type="EMBL" id="AP019309">
    <property type="protein sequence ID" value="BBH27718.1"/>
    <property type="molecule type" value="Genomic_DNA"/>
</dbReference>
<dbReference type="OrthoDB" id="4990at2"/>
<proteinExistence type="predicted"/>
<organism evidence="3 4">
    <name type="scientific">Intestinibaculum porci</name>
    <dbReference type="NCBI Taxonomy" id="2487118"/>
    <lineage>
        <taxon>Bacteria</taxon>
        <taxon>Bacillati</taxon>
        <taxon>Bacillota</taxon>
        <taxon>Erysipelotrichia</taxon>
        <taxon>Erysipelotrichales</taxon>
        <taxon>Erysipelotrichaceae</taxon>
        <taxon>Intestinibaculum</taxon>
    </lineage>
</organism>
<dbReference type="FunCoup" id="A0A3G9JT74">
    <property type="interactions" value="13"/>
</dbReference>
<protein>
    <recommendedName>
        <fullName evidence="2">DUF3298 domain-containing protein</fullName>
    </recommendedName>
</protein>
<keyword evidence="4" id="KW-1185">Reference proteome</keyword>
<accession>A0A3G9JT74</accession>
<dbReference type="AlphaFoldDB" id="A0A3G9JT74"/>
<feature type="signal peptide" evidence="1">
    <location>
        <begin position="1"/>
        <end position="22"/>
    </location>
</feature>
<gene>
    <name evidence="3" type="ORF">SG0102_26520</name>
</gene>
<dbReference type="InterPro" id="IPR021729">
    <property type="entry name" value="DUF3298"/>
</dbReference>
<dbReference type="Gene3D" id="3.90.640.20">
    <property type="entry name" value="Heat-shock cognate protein, ATPase"/>
    <property type="match status" value="1"/>
</dbReference>
<dbReference type="InterPro" id="IPR037126">
    <property type="entry name" value="PdaC/RsiV-like_sf"/>
</dbReference>
<dbReference type="Pfam" id="PF11738">
    <property type="entry name" value="DUF3298"/>
    <property type="match status" value="1"/>
</dbReference>
<sequence length="194" mass="21524">MLKKLFISTVAAMVIGAPVVHAATHSYKVSSQNTNTKQVTMKVPTVKGYGTAAMNKQIQAFQKAQYQDYKKTFKGSKYASYDFNYKVLTNNKKYLALQVSSTVTAGDSATVSKYYTLNKDTGKQVTLASLYGKGKDYKKIINKAVKKQAKGTSFKSINKETKFYVNKHNKLVLTFDEGEIAPYSEGALSYTVNI</sequence>
<evidence type="ECO:0000259" key="2">
    <source>
        <dbReference type="Pfam" id="PF11738"/>
    </source>
</evidence>